<feature type="compositionally biased region" description="Low complexity" evidence="7">
    <location>
        <begin position="24"/>
        <end position="53"/>
    </location>
</feature>
<evidence type="ECO:0000313" key="10">
    <source>
        <dbReference type="Proteomes" id="UP001583186"/>
    </source>
</evidence>
<keyword evidence="10" id="KW-1185">Reference proteome</keyword>
<feature type="compositionally biased region" description="Low complexity" evidence="7">
    <location>
        <begin position="138"/>
        <end position="154"/>
    </location>
</feature>
<feature type="domain" description="RING-type" evidence="8">
    <location>
        <begin position="63"/>
        <end position="104"/>
    </location>
</feature>
<evidence type="ECO:0000256" key="7">
    <source>
        <dbReference type="SAM" id="MobiDB-lite"/>
    </source>
</evidence>
<feature type="compositionally biased region" description="Low complexity" evidence="7">
    <location>
        <begin position="164"/>
        <end position="176"/>
    </location>
</feature>
<dbReference type="PROSITE" id="PS50089">
    <property type="entry name" value="ZF_RING_2"/>
    <property type="match status" value="1"/>
</dbReference>
<proteinExistence type="predicted"/>
<accession>A0ABR3ZFR8</accession>
<evidence type="ECO:0000256" key="6">
    <source>
        <dbReference type="PROSITE-ProRule" id="PRU00175"/>
    </source>
</evidence>
<sequence>MDAEAESGLPVKERGAAAPTIIAPASLPTTPLETTTTTTTASPIDVPSAPASTSATSTATDRCVICLDVVTEPCVAQPCGHRHFDFLCLISWLLQRNPSCPLCKAIVETVKYGDELSKSFPVLKKTEGDVKTDSEPLSINNPPSSTSQQSSIPSRPRPRHRAPSPHSSSSSSSPSPEAALERRRSVYRLGLYARHVGANRHSRYYRELTPQLFTQDPDLVSRARAFLRRELQVFWEGDQTLPQGHSGSRPGGRAARRTNNVEFLLEYIVAILQSIDLQDSAGQAEELLQGFFRGRRDHTRHFLHELRSFLRSPYLTLASWDRNVQYGPPTRYPGADDEETVEGTATVGEVKQAPRPIMRGDYWRPSRRHQGRGTRTSGTSSGASRLRLAEAYRRYGPS</sequence>
<feature type="compositionally biased region" description="Basic and acidic residues" evidence="7">
    <location>
        <begin position="387"/>
        <end position="398"/>
    </location>
</feature>
<evidence type="ECO:0000256" key="2">
    <source>
        <dbReference type="ARBA" id="ARBA00012483"/>
    </source>
</evidence>
<reference evidence="9 10" key="1">
    <citation type="journal article" date="2024" name="IMA Fungus">
        <title>IMA Genome - F19 : A genome assembly and annotation guide to empower mycologists, including annotated draft genome sequences of Ceratocystis pirilliformis, Diaporthe australafricana, Fusarium ophioides, Paecilomyces lecythidis, and Sporothrix stenoceras.</title>
        <authorList>
            <person name="Aylward J."/>
            <person name="Wilson A.M."/>
            <person name="Visagie C.M."/>
            <person name="Spraker J."/>
            <person name="Barnes I."/>
            <person name="Buitendag C."/>
            <person name="Ceriani C."/>
            <person name="Del Mar Angel L."/>
            <person name="du Plessis D."/>
            <person name="Fuchs T."/>
            <person name="Gasser K."/>
            <person name="Kramer D."/>
            <person name="Li W."/>
            <person name="Munsamy K."/>
            <person name="Piso A."/>
            <person name="Price J.L."/>
            <person name="Sonnekus B."/>
            <person name="Thomas C."/>
            <person name="van der Nest A."/>
            <person name="van Dijk A."/>
            <person name="van Heerden A."/>
            <person name="van Vuuren N."/>
            <person name="Yilmaz N."/>
            <person name="Duong T.A."/>
            <person name="van der Merwe N.A."/>
            <person name="Wingfield M.J."/>
            <person name="Wingfield B.D."/>
        </authorList>
    </citation>
    <scope>NUCLEOTIDE SEQUENCE [LARGE SCALE GENOMIC DNA]</scope>
    <source>
        <strain evidence="9 10">CMW 5346</strain>
    </source>
</reference>
<comment type="catalytic activity">
    <reaction evidence="1">
        <text>S-ubiquitinyl-[E2 ubiquitin-conjugating enzyme]-L-cysteine + [acceptor protein]-L-lysine = [E2 ubiquitin-conjugating enzyme]-L-cysteine + N(6)-ubiquitinyl-[acceptor protein]-L-lysine.</text>
        <dbReference type="EC" id="2.3.2.27"/>
    </reaction>
</comment>
<dbReference type="SUPFAM" id="SSF57850">
    <property type="entry name" value="RING/U-box"/>
    <property type="match status" value="1"/>
</dbReference>
<keyword evidence="5" id="KW-0804">Transcription</keyword>
<feature type="region of interest" description="Disordered" evidence="7">
    <location>
        <begin position="349"/>
        <end position="398"/>
    </location>
</feature>
<feature type="region of interest" description="Disordered" evidence="7">
    <location>
        <begin position="127"/>
        <end position="179"/>
    </location>
</feature>
<evidence type="ECO:0000256" key="4">
    <source>
        <dbReference type="ARBA" id="ARBA00023015"/>
    </source>
</evidence>
<keyword evidence="6" id="KW-0863">Zinc-finger</keyword>
<keyword evidence="4" id="KW-0805">Transcription regulation</keyword>
<name>A0ABR3ZFR8_9PEZI</name>
<evidence type="ECO:0000259" key="8">
    <source>
        <dbReference type="PROSITE" id="PS50089"/>
    </source>
</evidence>
<feature type="region of interest" description="Disordered" evidence="7">
    <location>
        <begin position="20"/>
        <end position="53"/>
    </location>
</feature>
<dbReference type="Gene3D" id="3.30.40.10">
    <property type="entry name" value="Zinc/RING finger domain, C3HC4 (zinc finger)"/>
    <property type="match status" value="1"/>
</dbReference>
<dbReference type="PANTHER" id="PTHR46077:SF1">
    <property type="entry name" value="TOP1 BINDING ARGININE_SERINE RICH PROTEIN, E3 UBIQUITIN LIGASE"/>
    <property type="match status" value="1"/>
</dbReference>
<evidence type="ECO:0000256" key="5">
    <source>
        <dbReference type="ARBA" id="ARBA00023163"/>
    </source>
</evidence>
<protein>
    <recommendedName>
        <fullName evidence="2">RING-type E3 ubiquitin transferase</fullName>
        <ecNumber evidence="2">2.3.2.27</ecNumber>
    </recommendedName>
</protein>
<dbReference type="Pfam" id="PF13639">
    <property type="entry name" value="zf-RING_2"/>
    <property type="match status" value="1"/>
</dbReference>
<evidence type="ECO:0000313" key="9">
    <source>
        <dbReference type="EMBL" id="KAL1899152.1"/>
    </source>
</evidence>
<keyword evidence="3" id="KW-0808">Transferase</keyword>
<evidence type="ECO:0000256" key="3">
    <source>
        <dbReference type="ARBA" id="ARBA00022679"/>
    </source>
</evidence>
<evidence type="ECO:0000256" key="1">
    <source>
        <dbReference type="ARBA" id="ARBA00000900"/>
    </source>
</evidence>
<dbReference type="SMART" id="SM00184">
    <property type="entry name" value="RING"/>
    <property type="match status" value="1"/>
</dbReference>
<comment type="caution">
    <text evidence="9">The sequence shown here is derived from an EMBL/GenBank/DDBJ whole genome shotgun (WGS) entry which is preliminary data.</text>
</comment>
<dbReference type="InterPro" id="IPR001841">
    <property type="entry name" value="Znf_RING"/>
</dbReference>
<dbReference type="EMBL" id="JAWCUI010000013">
    <property type="protein sequence ID" value="KAL1899152.1"/>
    <property type="molecule type" value="Genomic_DNA"/>
</dbReference>
<keyword evidence="6" id="KW-0862">Zinc</keyword>
<dbReference type="Proteomes" id="UP001583186">
    <property type="component" value="Unassembled WGS sequence"/>
</dbReference>
<keyword evidence="6" id="KW-0479">Metal-binding</keyword>
<dbReference type="InterPro" id="IPR013083">
    <property type="entry name" value="Znf_RING/FYVE/PHD"/>
</dbReference>
<gene>
    <name evidence="9" type="ORF">Sste5346_003074</name>
</gene>
<organism evidence="9 10">
    <name type="scientific">Sporothrix stenoceras</name>
    <dbReference type="NCBI Taxonomy" id="5173"/>
    <lineage>
        <taxon>Eukaryota</taxon>
        <taxon>Fungi</taxon>
        <taxon>Dikarya</taxon>
        <taxon>Ascomycota</taxon>
        <taxon>Pezizomycotina</taxon>
        <taxon>Sordariomycetes</taxon>
        <taxon>Sordariomycetidae</taxon>
        <taxon>Ophiostomatales</taxon>
        <taxon>Ophiostomataceae</taxon>
        <taxon>Sporothrix</taxon>
    </lineage>
</organism>
<feature type="compositionally biased region" description="Low complexity" evidence="7">
    <location>
        <begin position="373"/>
        <end position="385"/>
    </location>
</feature>
<dbReference type="EC" id="2.3.2.27" evidence="2"/>
<dbReference type="PANTHER" id="PTHR46077">
    <property type="entry name" value="E3 UBIQUITIN-PROTEIN LIGASE TOPORS"/>
    <property type="match status" value="1"/>
</dbReference>